<reference evidence="2 3" key="1">
    <citation type="submission" date="2020-05" db="EMBL/GenBank/DDBJ databases">
        <authorList>
            <person name="Campoy J."/>
            <person name="Schneeberger K."/>
            <person name="Spophaly S."/>
        </authorList>
    </citation>
    <scope>NUCLEOTIDE SEQUENCE [LARGE SCALE GENOMIC DNA]</scope>
    <source>
        <strain evidence="2">PruArmRojPasFocal</strain>
    </source>
</reference>
<dbReference type="Proteomes" id="UP000507222">
    <property type="component" value="Unassembled WGS sequence"/>
</dbReference>
<accession>A0A6J5U5I5</accession>
<gene>
    <name evidence="2" type="ORF">CURHAP_LOCUS17875</name>
</gene>
<feature type="region of interest" description="Disordered" evidence="1">
    <location>
        <begin position="49"/>
        <end position="78"/>
    </location>
</feature>
<proteinExistence type="predicted"/>
<evidence type="ECO:0000256" key="1">
    <source>
        <dbReference type="SAM" id="MobiDB-lite"/>
    </source>
</evidence>
<sequence>MSSSRCFNSGMKERRALLTRSIPTLVEKSKKVYDVRSGNEMANKFRNMIKSKHTSEKISKSQNGSNRLIPGGPDPRHH</sequence>
<evidence type="ECO:0000313" key="2">
    <source>
        <dbReference type="EMBL" id="CAB4271489.1"/>
    </source>
</evidence>
<dbReference type="EMBL" id="CAEKDK010000002">
    <property type="protein sequence ID" value="CAB4271489.1"/>
    <property type="molecule type" value="Genomic_DNA"/>
</dbReference>
<dbReference type="AlphaFoldDB" id="A0A6J5U5I5"/>
<evidence type="ECO:0000313" key="3">
    <source>
        <dbReference type="Proteomes" id="UP000507222"/>
    </source>
</evidence>
<organism evidence="2 3">
    <name type="scientific">Prunus armeniaca</name>
    <name type="common">Apricot</name>
    <name type="synonym">Armeniaca vulgaris</name>
    <dbReference type="NCBI Taxonomy" id="36596"/>
    <lineage>
        <taxon>Eukaryota</taxon>
        <taxon>Viridiplantae</taxon>
        <taxon>Streptophyta</taxon>
        <taxon>Embryophyta</taxon>
        <taxon>Tracheophyta</taxon>
        <taxon>Spermatophyta</taxon>
        <taxon>Magnoliopsida</taxon>
        <taxon>eudicotyledons</taxon>
        <taxon>Gunneridae</taxon>
        <taxon>Pentapetalae</taxon>
        <taxon>rosids</taxon>
        <taxon>fabids</taxon>
        <taxon>Rosales</taxon>
        <taxon>Rosaceae</taxon>
        <taxon>Amygdaloideae</taxon>
        <taxon>Amygdaleae</taxon>
        <taxon>Prunus</taxon>
    </lineage>
</organism>
<protein>
    <submittedName>
        <fullName evidence="2">Uncharacterized protein</fullName>
    </submittedName>
</protein>
<name>A0A6J5U5I5_PRUAR</name>